<feature type="compositionally biased region" description="Polar residues" evidence="1">
    <location>
        <begin position="69"/>
        <end position="97"/>
    </location>
</feature>
<dbReference type="EMBL" id="MU863885">
    <property type="protein sequence ID" value="KAK4203943.1"/>
    <property type="molecule type" value="Genomic_DNA"/>
</dbReference>
<evidence type="ECO:0000256" key="1">
    <source>
        <dbReference type="SAM" id="MobiDB-lite"/>
    </source>
</evidence>
<comment type="caution">
    <text evidence="2">The sequence shown here is derived from an EMBL/GenBank/DDBJ whole genome shotgun (WGS) entry which is preliminary data.</text>
</comment>
<keyword evidence="3" id="KW-1185">Reference proteome</keyword>
<dbReference type="AlphaFoldDB" id="A0AAN6XNA0"/>
<reference evidence="2" key="2">
    <citation type="submission" date="2023-05" db="EMBL/GenBank/DDBJ databases">
        <authorList>
            <consortium name="Lawrence Berkeley National Laboratory"/>
            <person name="Steindorff A."/>
            <person name="Hensen N."/>
            <person name="Bonometti L."/>
            <person name="Westerberg I."/>
            <person name="Brannstrom I.O."/>
            <person name="Guillou S."/>
            <person name="Cros-Aarteil S."/>
            <person name="Calhoun S."/>
            <person name="Haridas S."/>
            <person name="Kuo A."/>
            <person name="Mondo S."/>
            <person name="Pangilinan J."/>
            <person name="Riley R."/>
            <person name="Labutti K."/>
            <person name="Andreopoulos B."/>
            <person name="Lipzen A."/>
            <person name="Chen C."/>
            <person name="Yanf M."/>
            <person name="Daum C."/>
            <person name="Ng V."/>
            <person name="Clum A."/>
            <person name="Ohm R."/>
            <person name="Martin F."/>
            <person name="Silar P."/>
            <person name="Natvig D."/>
            <person name="Lalanne C."/>
            <person name="Gautier V."/>
            <person name="Ament-Velasquez S.L."/>
            <person name="Kruys A."/>
            <person name="Hutchinson M.I."/>
            <person name="Powell A.J."/>
            <person name="Barry K."/>
            <person name="Miller A.N."/>
            <person name="Grigoriev I.V."/>
            <person name="Debuchy R."/>
            <person name="Gladieux P."/>
            <person name="Thoren M.H."/>
            <person name="Johannesson H."/>
        </authorList>
    </citation>
    <scope>NUCLEOTIDE SEQUENCE</scope>
    <source>
        <strain evidence="2">CBS 315.58</strain>
    </source>
</reference>
<sequence>MSSSALPRTFSPSDSSSDFSSDSSSSQSPEPAVSSTALSSGGYLAAARQRLLETCPQIQSVREPAPTASPMQSQPGTRIPLQSSRPQPSSARTTVPTLRTRAVKGRSPLRTSHPAQPQLGHFASPRPAQPQKGHFASPRPAQPQQGHFASPDLPLPNHRPSKFMEHQAQVKPQEDLTAPPFVCLPGTLAPAAAIAALTSTVPQPSLTTPDFPIPASSLVPAIFKTTLTRAQARLFSDAHDPHGYPRFLPPANLTAETDPSTFRACDCVVTLLWMYSPRLAADFFASNGAEHEANLNVFDNRVQEQWEPRQFGEGLRQVPQCRIGKMNDEITIGFRTQSSKKMCCYIARIAPDIGKWTGVEANDEVVSVGRDDLERVERFGAIIGREVLNTNFWYRQPYYRVSITVDGRPVDYR</sequence>
<accession>A0AAN6XNA0</accession>
<feature type="compositionally biased region" description="Low complexity" evidence="1">
    <location>
        <begin position="11"/>
        <end position="35"/>
    </location>
</feature>
<evidence type="ECO:0000313" key="2">
    <source>
        <dbReference type="EMBL" id="KAK4203943.1"/>
    </source>
</evidence>
<feature type="region of interest" description="Disordered" evidence="1">
    <location>
        <begin position="1"/>
        <end position="41"/>
    </location>
</feature>
<feature type="region of interest" description="Disordered" evidence="1">
    <location>
        <begin position="55"/>
        <end position="155"/>
    </location>
</feature>
<evidence type="ECO:0000313" key="3">
    <source>
        <dbReference type="Proteomes" id="UP001303160"/>
    </source>
</evidence>
<protein>
    <submittedName>
        <fullName evidence="2">Uncharacterized protein</fullName>
    </submittedName>
</protein>
<organism evidence="2 3">
    <name type="scientific">Triangularia verruculosa</name>
    <dbReference type="NCBI Taxonomy" id="2587418"/>
    <lineage>
        <taxon>Eukaryota</taxon>
        <taxon>Fungi</taxon>
        <taxon>Dikarya</taxon>
        <taxon>Ascomycota</taxon>
        <taxon>Pezizomycotina</taxon>
        <taxon>Sordariomycetes</taxon>
        <taxon>Sordariomycetidae</taxon>
        <taxon>Sordariales</taxon>
        <taxon>Podosporaceae</taxon>
        <taxon>Triangularia</taxon>
    </lineage>
</organism>
<name>A0AAN6XNA0_9PEZI</name>
<gene>
    <name evidence="2" type="ORF">QBC40DRAFT_165819</name>
</gene>
<dbReference type="Proteomes" id="UP001303160">
    <property type="component" value="Unassembled WGS sequence"/>
</dbReference>
<proteinExistence type="predicted"/>
<reference evidence="2" key="1">
    <citation type="journal article" date="2023" name="Mol. Phylogenet. Evol.">
        <title>Genome-scale phylogeny and comparative genomics of the fungal order Sordariales.</title>
        <authorList>
            <person name="Hensen N."/>
            <person name="Bonometti L."/>
            <person name="Westerberg I."/>
            <person name="Brannstrom I.O."/>
            <person name="Guillou S."/>
            <person name="Cros-Aarteil S."/>
            <person name="Calhoun S."/>
            <person name="Haridas S."/>
            <person name="Kuo A."/>
            <person name="Mondo S."/>
            <person name="Pangilinan J."/>
            <person name="Riley R."/>
            <person name="LaButti K."/>
            <person name="Andreopoulos B."/>
            <person name="Lipzen A."/>
            <person name="Chen C."/>
            <person name="Yan M."/>
            <person name="Daum C."/>
            <person name="Ng V."/>
            <person name="Clum A."/>
            <person name="Steindorff A."/>
            <person name="Ohm R.A."/>
            <person name="Martin F."/>
            <person name="Silar P."/>
            <person name="Natvig D.O."/>
            <person name="Lalanne C."/>
            <person name="Gautier V."/>
            <person name="Ament-Velasquez S.L."/>
            <person name="Kruys A."/>
            <person name="Hutchinson M.I."/>
            <person name="Powell A.J."/>
            <person name="Barry K."/>
            <person name="Miller A.N."/>
            <person name="Grigoriev I.V."/>
            <person name="Debuchy R."/>
            <person name="Gladieux P."/>
            <person name="Hiltunen Thoren M."/>
            <person name="Johannesson H."/>
        </authorList>
    </citation>
    <scope>NUCLEOTIDE SEQUENCE</scope>
    <source>
        <strain evidence="2">CBS 315.58</strain>
    </source>
</reference>